<feature type="compositionally biased region" description="Polar residues" evidence="1">
    <location>
        <begin position="316"/>
        <end position="328"/>
    </location>
</feature>
<feature type="compositionally biased region" description="Basic residues" evidence="1">
    <location>
        <begin position="870"/>
        <end position="884"/>
    </location>
</feature>
<feature type="region of interest" description="Disordered" evidence="1">
    <location>
        <begin position="812"/>
        <end position="884"/>
    </location>
</feature>
<accession>A0A9P6C6J1</accession>
<evidence type="ECO:0000313" key="2">
    <source>
        <dbReference type="EMBL" id="KAF9450233.1"/>
    </source>
</evidence>
<comment type="caution">
    <text evidence="2">The sequence shown here is derived from an EMBL/GenBank/DDBJ whole genome shotgun (WGS) entry which is preliminary data.</text>
</comment>
<proteinExistence type="predicted"/>
<feature type="compositionally biased region" description="Basic and acidic residues" evidence="1">
    <location>
        <begin position="209"/>
        <end position="218"/>
    </location>
</feature>
<feature type="compositionally biased region" description="Basic and acidic residues" evidence="1">
    <location>
        <begin position="11"/>
        <end position="36"/>
    </location>
</feature>
<evidence type="ECO:0000256" key="1">
    <source>
        <dbReference type="SAM" id="MobiDB-lite"/>
    </source>
</evidence>
<keyword evidence="3" id="KW-1185">Reference proteome</keyword>
<feature type="compositionally biased region" description="Basic and acidic residues" evidence="1">
    <location>
        <begin position="702"/>
        <end position="714"/>
    </location>
</feature>
<dbReference type="EMBL" id="MU151110">
    <property type="protein sequence ID" value="KAF9450233.1"/>
    <property type="molecule type" value="Genomic_DNA"/>
</dbReference>
<feature type="compositionally biased region" description="Basic and acidic residues" evidence="1">
    <location>
        <begin position="254"/>
        <end position="284"/>
    </location>
</feature>
<reference evidence="2" key="1">
    <citation type="submission" date="2020-11" db="EMBL/GenBank/DDBJ databases">
        <authorList>
            <consortium name="DOE Joint Genome Institute"/>
            <person name="Ahrendt S."/>
            <person name="Riley R."/>
            <person name="Andreopoulos W."/>
            <person name="Labutti K."/>
            <person name="Pangilinan J."/>
            <person name="Ruiz-Duenas F.J."/>
            <person name="Barrasa J.M."/>
            <person name="Sanchez-Garcia M."/>
            <person name="Camarero S."/>
            <person name="Miyauchi S."/>
            <person name="Serrano A."/>
            <person name="Linde D."/>
            <person name="Babiker R."/>
            <person name="Drula E."/>
            <person name="Ayuso-Fernandez I."/>
            <person name="Pacheco R."/>
            <person name="Padilla G."/>
            <person name="Ferreira P."/>
            <person name="Barriuso J."/>
            <person name="Kellner H."/>
            <person name="Castanera R."/>
            <person name="Alfaro M."/>
            <person name="Ramirez L."/>
            <person name="Pisabarro A.G."/>
            <person name="Kuo A."/>
            <person name="Tritt A."/>
            <person name="Lipzen A."/>
            <person name="He G."/>
            <person name="Yan M."/>
            <person name="Ng V."/>
            <person name="Cullen D."/>
            <person name="Martin F."/>
            <person name="Rosso M.-N."/>
            <person name="Henrissat B."/>
            <person name="Hibbett D."/>
            <person name="Martinez A.T."/>
            <person name="Grigoriev I.V."/>
        </authorList>
    </citation>
    <scope>NUCLEOTIDE SEQUENCE</scope>
    <source>
        <strain evidence="2">MF-IS2</strain>
    </source>
</reference>
<feature type="compositionally biased region" description="Basic and acidic residues" evidence="1">
    <location>
        <begin position="357"/>
        <end position="369"/>
    </location>
</feature>
<protein>
    <submittedName>
        <fullName evidence="2">Uncharacterized protein</fullName>
    </submittedName>
</protein>
<evidence type="ECO:0000313" key="3">
    <source>
        <dbReference type="Proteomes" id="UP000807342"/>
    </source>
</evidence>
<feature type="compositionally biased region" description="Basic and acidic residues" evidence="1">
    <location>
        <begin position="80"/>
        <end position="115"/>
    </location>
</feature>
<name>A0A9P6C6J1_9AGAR</name>
<gene>
    <name evidence="2" type="ORF">P691DRAFT_494505</name>
</gene>
<feature type="compositionally biased region" description="Basic and acidic residues" evidence="1">
    <location>
        <begin position="227"/>
        <end position="237"/>
    </location>
</feature>
<sequence length="884" mass="100353">MSAPRPATPPPRDDRIVIYETKVEAPRREVFEERRQSPIPAIDQNPPQPIRRERPSRFGPGPLPSSIPERPNGLPMKPVTTHDDRSGDSRRANHERQYDRRVDRDRRMDQDRRYENQPPQEPTYVLPANRSPVQTREPDRMWIPPSNPERGRVSPMSENSISSSSRKRQPLPPQDAEFRGVGRSKSVAYPEPVAQRPREAPRSPVTAFHGREKVEKDVVLPVPRSYPGRDDARDIRDVGYSQMQPTRDPGPTNYERERERDYRDVERARPRHRTNDQTDADRGYETQVDLPPIVDNRGGYQERERERDPPSKPRAMQSSAVGPPNTYTPAGSSGPPSAVPNRYRDRPSPPHLSMNESRTHMDARPHVELRSAPPPSVWPEKREERSYAPPERVPAREPRGRPAPAPASSANSIPIGTRRNMPVAEPVVNNYPSGGSGERYERPAYTPNDAPIRPARNYDDEYPRSYPEPEPIPETRQTYSSRVSREDPYMQVTSDDRVQRAEKVEPVPRGPVPQTGPAPQVGGGIRQRPRRLSPGGRNPRFEQEPLLPPNVPVPKTWSAGYDTLPRGRYPNEPVRDPTPPPLSRETSFTSPQWDHPSPSYHEPPPRNVGYHDPHGYRDTSPQGPRMEVDVPPARQAPVPSPLYNAPVVERFRRMEPDFEGQAQASLPPPPRVGNRRDQPQPPQPSYSPEMRRFPVADVSMGDIDRIGGRAKRDPPSVPFNDAPRVERPRLNERISGLPPLPPDARGVRNQPQGMRQDNGYNGEPDAFEPRVSERVNTRQEDYIPLPPKTFEQRLEPVNRPVVARGSLLLRISRGGNDIPLPPQSQSQPSPSLRDRVQIGAKRDRDDMIRDHHIADTMFETDDGEGDLGGRRNRKRRRPRRGGPP</sequence>
<feature type="compositionally biased region" description="Pro residues" evidence="1">
    <location>
        <begin position="1"/>
        <end position="10"/>
    </location>
</feature>
<feature type="compositionally biased region" description="Basic and acidic residues" evidence="1">
    <location>
        <begin position="723"/>
        <end position="732"/>
    </location>
</feature>
<dbReference type="Proteomes" id="UP000807342">
    <property type="component" value="Unassembled WGS sequence"/>
</dbReference>
<feature type="compositionally biased region" description="Basic and acidic residues" evidence="1">
    <location>
        <begin position="832"/>
        <end position="854"/>
    </location>
</feature>
<feature type="compositionally biased region" description="Basic and acidic residues" evidence="1">
    <location>
        <begin position="767"/>
        <end position="781"/>
    </location>
</feature>
<feature type="compositionally biased region" description="Low complexity" evidence="1">
    <location>
        <begin position="154"/>
        <end position="164"/>
    </location>
</feature>
<feature type="compositionally biased region" description="Basic and acidic residues" evidence="1">
    <location>
        <begin position="483"/>
        <end position="506"/>
    </location>
</feature>
<feature type="compositionally biased region" description="Basic and acidic residues" evidence="1">
    <location>
        <begin position="300"/>
        <end position="311"/>
    </location>
</feature>
<dbReference type="OrthoDB" id="3054170at2759"/>
<organism evidence="2 3">
    <name type="scientific">Macrolepiota fuliginosa MF-IS2</name>
    <dbReference type="NCBI Taxonomy" id="1400762"/>
    <lineage>
        <taxon>Eukaryota</taxon>
        <taxon>Fungi</taxon>
        <taxon>Dikarya</taxon>
        <taxon>Basidiomycota</taxon>
        <taxon>Agaricomycotina</taxon>
        <taxon>Agaricomycetes</taxon>
        <taxon>Agaricomycetidae</taxon>
        <taxon>Agaricales</taxon>
        <taxon>Agaricineae</taxon>
        <taxon>Agaricaceae</taxon>
        <taxon>Macrolepiota</taxon>
    </lineage>
</organism>
<feature type="region of interest" description="Disordered" evidence="1">
    <location>
        <begin position="1"/>
        <end position="787"/>
    </location>
</feature>
<feature type="compositionally biased region" description="Polar residues" evidence="1">
    <location>
        <begin position="749"/>
        <end position="759"/>
    </location>
</feature>
<dbReference type="AlphaFoldDB" id="A0A9P6C6J1"/>